<keyword evidence="3" id="KW-1185">Reference proteome</keyword>
<dbReference type="RefSeq" id="XP_040626115.1">
    <property type="nucleotide sequence ID" value="XM_040773413.1"/>
</dbReference>
<accession>M5G641</accession>
<proteinExistence type="predicted"/>
<reference evidence="2 3" key="1">
    <citation type="journal article" date="2012" name="Science">
        <title>The Paleozoic origin of enzymatic lignin decomposition reconstructed from 31 fungal genomes.</title>
        <authorList>
            <person name="Floudas D."/>
            <person name="Binder M."/>
            <person name="Riley R."/>
            <person name="Barry K."/>
            <person name="Blanchette R.A."/>
            <person name="Henrissat B."/>
            <person name="Martinez A.T."/>
            <person name="Otillar R."/>
            <person name="Spatafora J.W."/>
            <person name="Yadav J.S."/>
            <person name="Aerts A."/>
            <person name="Benoit I."/>
            <person name="Boyd A."/>
            <person name="Carlson A."/>
            <person name="Copeland A."/>
            <person name="Coutinho P.M."/>
            <person name="de Vries R.P."/>
            <person name="Ferreira P."/>
            <person name="Findley K."/>
            <person name="Foster B."/>
            <person name="Gaskell J."/>
            <person name="Glotzer D."/>
            <person name="Gorecki P."/>
            <person name="Heitman J."/>
            <person name="Hesse C."/>
            <person name="Hori C."/>
            <person name="Igarashi K."/>
            <person name="Jurgens J.A."/>
            <person name="Kallen N."/>
            <person name="Kersten P."/>
            <person name="Kohler A."/>
            <person name="Kuees U."/>
            <person name="Kumar T.K.A."/>
            <person name="Kuo A."/>
            <person name="LaButti K."/>
            <person name="Larrondo L.F."/>
            <person name="Lindquist E."/>
            <person name="Ling A."/>
            <person name="Lombard V."/>
            <person name="Lucas S."/>
            <person name="Lundell T."/>
            <person name="Martin R."/>
            <person name="McLaughlin D.J."/>
            <person name="Morgenstern I."/>
            <person name="Morin E."/>
            <person name="Murat C."/>
            <person name="Nagy L.G."/>
            <person name="Nolan M."/>
            <person name="Ohm R.A."/>
            <person name="Patyshakuliyeva A."/>
            <person name="Rokas A."/>
            <person name="Ruiz-Duenas F.J."/>
            <person name="Sabat G."/>
            <person name="Salamov A."/>
            <person name="Samejima M."/>
            <person name="Schmutz J."/>
            <person name="Slot J.C."/>
            <person name="St John F."/>
            <person name="Stenlid J."/>
            <person name="Sun H."/>
            <person name="Sun S."/>
            <person name="Syed K."/>
            <person name="Tsang A."/>
            <person name="Wiebenga A."/>
            <person name="Young D."/>
            <person name="Pisabarro A."/>
            <person name="Eastwood D.C."/>
            <person name="Martin F."/>
            <person name="Cullen D."/>
            <person name="Grigoriev I.V."/>
            <person name="Hibbett D.S."/>
        </authorList>
    </citation>
    <scope>NUCLEOTIDE SEQUENCE [LARGE SCALE GENOMIC DNA]</scope>
    <source>
        <strain evidence="2 3">DJM-731 SS1</strain>
    </source>
</reference>
<evidence type="ECO:0000313" key="2">
    <source>
        <dbReference type="EMBL" id="EJT99217.1"/>
    </source>
</evidence>
<dbReference type="Proteomes" id="UP000030653">
    <property type="component" value="Unassembled WGS sequence"/>
</dbReference>
<feature type="region of interest" description="Disordered" evidence="1">
    <location>
        <begin position="55"/>
        <end position="81"/>
    </location>
</feature>
<gene>
    <name evidence="2" type="ORF">DACRYDRAFT_23825</name>
</gene>
<sequence length="119" mass="12581">MRRPVSRGDNTSPAGGGGAARLRSLVLLLSGGVGGGLQFCGGDLDPFGFFASPPSRFLPKRTPTPRPTPTPNPTPTSAGPVRAFNPLPRYVSTCRFLPLLLPFPLSLALTFPLQQLQLL</sequence>
<dbReference type="GeneID" id="63688475"/>
<feature type="compositionally biased region" description="Pro residues" evidence="1">
    <location>
        <begin position="62"/>
        <end position="74"/>
    </location>
</feature>
<name>M5G641_DACPD</name>
<evidence type="ECO:0000313" key="3">
    <source>
        <dbReference type="Proteomes" id="UP000030653"/>
    </source>
</evidence>
<dbReference type="EMBL" id="JH795870">
    <property type="protein sequence ID" value="EJT99217.1"/>
    <property type="molecule type" value="Genomic_DNA"/>
</dbReference>
<organism evidence="2 3">
    <name type="scientific">Dacryopinax primogenitus (strain DJM 731)</name>
    <name type="common">Brown rot fungus</name>
    <dbReference type="NCBI Taxonomy" id="1858805"/>
    <lineage>
        <taxon>Eukaryota</taxon>
        <taxon>Fungi</taxon>
        <taxon>Dikarya</taxon>
        <taxon>Basidiomycota</taxon>
        <taxon>Agaricomycotina</taxon>
        <taxon>Dacrymycetes</taxon>
        <taxon>Dacrymycetales</taxon>
        <taxon>Dacrymycetaceae</taxon>
        <taxon>Dacryopinax</taxon>
    </lineage>
</organism>
<dbReference type="AlphaFoldDB" id="M5G641"/>
<dbReference type="HOGENOM" id="CLU_2061411_0_0_1"/>
<evidence type="ECO:0000256" key="1">
    <source>
        <dbReference type="SAM" id="MobiDB-lite"/>
    </source>
</evidence>
<protein>
    <submittedName>
        <fullName evidence="2">Uncharacterized protein</fullName>
    </submittedName>
</protein>